<proteinExistence type="predicted"/>
<gene>
    <name evidence="2" type="ORF">ANSO36C_53180</name>
</gene>
<protein>
    <submittedName>
        <fullName evidence="2">Uncharacterized protein</fullName>
    </submittedName>
</protein>
<sequence>MQQLQLFQALRSLGFVFWLSLPLIGLVFWLGSNFVGDQILSRSNLTKKYLLADTQSARQIMKRIVAIKVEVLPEKGISRVNVKTNNSVLTRIVFEFPITDISKLEAALSQELGLPRDRVKELIVESNALRQETR</sequence>
<accession>A0ABN6Q8M4</accession>
<organism evidence="2 3">
    <name type="scientific">Nostoc cf. commune SO-36</name>
    <dbReference type="NCBI Taxonomy" id="449208"/>
    <lineage>
        <taxon>Bacteria</taxon>
        <taxon>Bacillati</taxon>
        <taxon>Cyanobacteriota</taxon>
        <taxon>Cyanophyceae</taxon>
        <taxon>Nostocales</taxon>
        <taxon>Nostocaceae</taxon>
        <taxon>Nostoc</taxon>
    </lineage>
</organism>
<evidence type="ECO:0000313" key="2">
    <source>
        <dbReference type="EMBL" id="BDI19516.1"/>
    </source>
</evidence>
<evidence type="ECO:0000313" key="3">
    <source>
        <dbReference type="Proteomes" id="UP001055453"/>
    </source>
</evidence>
<keyword evidence="1" id="KW-0812">Transmembrane</keyword>
<keyword evidence="1" id="KW-1133">Transmembrane helix</keyword>
<dbReference type="EMBL" id="AP025732">
    <property type="protein sequence ID" value="BDI19516.1"/>
    <property type="molecule type" value="Genomic_DNA"/>
</dbReference>
<reference evidence="2" key="1">
    <citation type="submission" date="2022-04" db="EMBL/GenBank/DDBJ databases">
        <title>Complete genome sequence of a cyanobacterium, Nostoc sp. SO-36, isolated in Antarctica.</title>
        <authorList>
            <person name="Kanesaki Y."/>
            <person name="Effendi D."/>
            <person name="Sakamoto T."/>
            <person name="Ohtani S."/>
            <person name="Awai K."/>
        </authorList>
    </citation>
    <scope>NUCLEOTIDE SEQUENCE</scope>
    <source>
        <strain evidence="2">SO-36</strain>
    </source>
</reference>
<dbReference type="Proteomes" id="UP001055453">
    <property type="component" value="Chromosome"/>
</dbReference>
<evidence type="ECO:0000256" key="1">
    <source>
        <dbReference type="SAM" id="Phobius"/>
    </source>
</evidence>
<keyword evidence="3" id="KW-1185">Reference proteome</keyword>
<feature type="transmembrane region" description="Helical" evidence="1">
    <location>
        <begin position="12"/>
        <end position="31"/>
    </location>
</feature>
<name>A0ABN6Q8M4_NOSCO</name>
<dbReference type="RefSeq" id="WP_251957036.1">
    <property type="nucleotide sequence ID" value="NZ_AP025732.1"/>
</dbReference>
<keyword evidence="1" id="KW-0472">Membrane</keyword>